<evidence type="ECO:0000256" key="5">
    <source>
        <dbReference type="ARBA" id="ARBA00023163"/>
    </source>
</evidence>
<dbReference type="GO" id="GO:2000032">
    <property type="term" value="P:regulation of secondary shoot formation"/>
    <property type="evidence" value="ECO:0007669"/>
    <property type="project" value="TreeGrafter"/>
</dbReference>
<evidence type="ECO:0000313" key="11">
    <source>
        <dbReference type="EMBL" id="AFI41912.1"/>
    </source>
</evidence>
<sequence>MYPSNNYSPISSSSNLYHMPSPSSIQYEHELFQYFHDHHLLQPQQLQFLTTTADHHQNLDDTNMAEEYSNKDTVISSTTTNNNNNLEEDEKGCKNKKVHDMSSSTITSTINKNKINKSSKKDRHSKITTAQGPRDRRMRLSLDVARKFFNLQDLLGFDKASKTVEWLLNKSKSAVKELEEGTSTANIGGAISASSTSECEVISGIIDESATNDIQKEQPIINSKKEKKKAKSSRIRAAINHPVVAKESRKEARARARARTLKKSLNIGDESKLCNEADTLRSWKPYEESGSQGYTNKENVVDDPDLVVTTGNWSPFTIINFHHNTEISHEHQFTNFQLWEA</sequence>
<dbReference type="InterPro" id="IPR017887">
    <property type="entry name" value="TF_TCP_subgr"/>
</dbReference>
<reference evidence="10" key="1">
    <citation type="submission" date="2012-01" db="EMBL/GenBank/DDBJ databases">
        <title>Functional divergence of ECE clade TCP genes in Petunia.</title>
        <authorList>
            <person name="Zou S.-H."/>
            <person name="Guo Y.-L."/>
        </authorList>
    </citation>
    <scope>NUCLEOTIDE SEQUENCE</scope>
</reference>
<dbReference type="EMBL" id="JQ400106">
    <property type="protein sequence ID" value="AFI41912.1"/>
    <property type="molecule type" value="mRNA"/>
</dbReference>
<dbReference type="EMBL" id="JF274251">
    <property type="protein sequence ID" value="AEL17350.2"/>
    <property type="molecule type" value="Genomic_DNA"/>
</dbReference>
<keyword evidence="4" id="KW-0238">DNA-binding</keyword>
<feature type="domain" description="TCP" evidence="8">
    <location>
        <begin position="120"/>
        <end position="178"/>
    </location>
</feature>
<dbReference type="PROSITE" id="PS51369">
    <property type="entry name" value="TCP"/>
    <property type="match status" value="1"/>
</dbReference>
<dbReference type="EMBL" id="KR002105">
    <property type="protein sequence ID" value="AKQ19161.1"/>
    <property type="molecule type" value="mRNA"/>
</dbReference>
<reference evidence="11" key="2">
    <citation type="submission" date="2012-01" db="EMBL/GenBank/DDBJ databases">
        <title>Molecular cloning, expression analyses and evolution studies of the ECE clade of TCP genes in Petunia.</title>
        <authorList>
            <person name="Zou S.-H."/>
            <person name="Guo Y.-L."/>
            <person name="Li M.-Y."/>
        </authorList>
    </citation>
    <scope>NUCLEOTIDE SEQUENCE</scope>
</reference>
<keyword evidence="6" id="KW-0539">Nucleus</keyword>
<keyword evidence="3" id="KW-0805">Transcription regulation</keyword>
<evidence type="ECO:0000256" key="3">
    <source>
        <dbReference type="ARBA" id="ARBA00023015"/>
    </source>
</evidence>
<dbReference type="PANTHER" id="PTHR31072">
    <property type="entry name" value="TRANSCRIPTION FACTOR TCP4-RELATED"/>
    <property type="match status" value="1"/>
</dbReference>
<evidence type="ECO:0000256" key="6">
    <source>
        <dbReference type="ARBA" id="ARBA00023242"/>
    </source>
</evidence>
<protein>
    <submittedName>
        <fullName evidence="11">Putative transcription factor</fullName>
    </submittedName>
    <submittedName>
        <fullName evidence="12">TCP transcription factor 3</fullName>
    </submittedName>
    <submittedName>
        <fullName evidence="10">TCP3</fullName>
    </submittedName>
</protein>
<comment type="subcellular location">
    <subcellularLocation>
        <location evidence="1">Nucleus</location>
    </subcellularLocation>
</comment>
<proteinExistence type="evidence at transcript level"/>
<dbReference type="GO" id="GO:0003700">
    <property type="term" value="F:DNA-binding transcription factor activity"/>
    <property type="evidence" value="ECO:0007669"/>
    <property type="project" value="InterPro"/>
</dbReference>
<feature type="non-terminal residue" evidence="10">
    <location>
        <position position="1"/>
    </location>
</feature>
<feature type="region of interest" description="Disordered" evidence="7">
    <location>
        <begin position="78"/>
        <end position="104"/>
    </location>
</feature>
<organism evidence="10">
    <name type="scientific">Petunia hybrida</name>
    <name type="common">Petunia</name>
    <dbReference type="NCBI Taxonomy" id="4102"/>
    <lineage>
        <taxon>Eukaryota</taxon>
        <taxon>Viridiplantae</taxon>
        <taxon>Streptophyta</taxon>
        <taxon>Embryophyta</taxon>
        <taxon>Tracheophyta</taxon>
        <taxon>Spermatophyta</taxon>
        <taxon>Magnoliopsida</taxon>
        <taxon>eudicotyledons</taxon>
        <taxon>Gunneridae</taxon>
        <taxon>Pentapetalae</taxon>
        <taxon>asterids</taxon>
        <taxon>lamiids</taxon>
        <taxon>Solanales</taxon>
        <taxon>Solanaceae</taxon>
        <taxon>Petunioideae</taxon>
        <taxon>Petunia</taxon>
    </lineage>
</organism>
<dbReference type="InterPro" id="IPR017888">
    <property type="entry name" value="CYC/TB1_R_domain"/>
</dbReference>
<dbReference type="PANTHER" id="PTHR31072:SF188">
    <property type="entry name" value="TRANSCRIPTION FACTOR TCP12-LIKE"/>
    <property type="match status" value="1"/>
</dbReference>
<keyword evidence="2" id="KW-0217">Developmental protein</keyword>
<evidence type="ECO:0000259" key="8">
    <source>
        <dbReference type="PROSITE" id="PS51369"/>
    </source>
</evidence>
<evidence type="ECO:0000256" key="1">
    <source>
        <dbReference type="ARBA" id="ARBA00004123"/>
    </source>
</evidence>
<dbReference type="Pfam" id="PF03634">
    <property type="entry name" value="TCP"/>
    <property type="match status" value="1"/>
</dbReference>
<feature type="domain" description="R" evidence="9">
    <location>
        <begin position="246"/>
        <end position="263"/>
    </location>
</feature>
<accession>G0ZGI8</accession>
<evidence type="ECO:0000256" key="2">
    <source>
        <dbReference type="ARBA" id="ARBA00022473"/>
    </source>
</evidence>
<evidence type="ECO:0000256" key="4">
    <source>
        <dbReference type="ARBA" id="ARBA00023125"/>
    </source>
</evidence>
<dbReference type="InterPro" id="IPR005333">
    <property type="entry name" value="Transcription_factor_TCP"/>
</dbReference>
<evidence type="ECO:0000259" key="9">
    <source>
        <dbReference type="PROSITE" id="PS51370"/>
    </source>
</evidence>
<evidence type="ECO:0000313" key="12">
    <source>
        <dbReference type="EMBL" id="AKQ19161.1"/>
    </source>
</evidence>
<dbReference type="GO" id="GO:0005634">
    <property type="term" value="C:nucleus"/>
    <property type="evidence" value="ECO:0007669"/>
    <property type="project" value="UniProtKB-SubCell"/>
</dbReference>
<gene>
    <name evidence="11" type="primary">TCP3</name>
</gene>
<dbReference type="PROSITE" id="PS51370">
    <property type="entry name" value="R"/>
    <property type="match status" value="1"/>
</dbReference>
<dbReference type="GO" id="GO:0043565">
    <property type="term" value="F:sequence-specific DNA binding"/>
    <property type="evidence" value="ECO:0007669"/>
    <property type="project" value="TreeGrafter"/>
</dbReference>
<reference evidence="12" key="3">
    <citation type="journal article" date="2015" name="Plant Physiol.">
        <title>Environmental control of branching in petunia.</title>
        <authorList>
            <person name="Drummond R.S."/>
            <person name="Janssen B.J."/>
            <person name="Luo Z."/>
            <person name="Oplaat C."/>
            <person name="Ledger S.E."/>
            <person name="Wohlers M.W."/>
            <person name="Snowden K.C."/>
        </authorList>
    </citation>
    <scope>NUCLEOTIDE SEQUENCE</scope>
</reference>
<evidence type="ECO:0000313" key="10">
    <source>
        <dbReference type="EMBL" id="AEL17350.2"/>
    </source>
</evidence>
<name>G0ZGI8_PETHY</name>
<evidence type="ECO:0000256" key="7">
    <source>
        <dbReference type="SAM" id="MobiDB-lite"/>
    </source>
</evidence>
<dbReference type="AlphaFoldDB" id="G0ZGI8"/>
<keyword evidence="5" id="KW-0804">Transcription</keyword>